<feature type="transmembrane region" description="Helical" evidence="1">
    <location>
        <begin position="260"/>
        <end position="283"/>
    </location>
</feature>
<dbReference type="Proteomes" id="UP000499080">
    <property type="component" value="Unassembled WGS sequence"/>
</dbReference>
<sequence>MAILNLENSACKKLCLKTIKVSPNSESSKMSLIKCETIIPKFLQVFLFLTGLIEMNIKNKRYKKAPVIFGALLLFANMDNLAILFVGIKHLESLQSFIAYVFTYTLAALLWFIMHLRRKKLTDLLYKFQKLSISTHYAMVNLLTAILCCMPFVFAAIILILVSENHATFFTYGYAVKEQWLQIVIIYIKNCIYTFIFPTFPNLVALFYCATCIRSSYLIKLLSDEIVRCSPHSFTSSKRIKIVRQKSKIDDILDSIQDIFSLPSFIIIILNLAACFSLLGLYLDMTSMQARGVIFIVEWALYAGNAIAGLVLTLWIAGYVPIEDSRFKEEFYKKMKMRMLLLGLSEEMELEKWIITRPEFAFTGWNILSYRRSSVFALVGTLLTYTFLVVR</sequence>
<evidence type="ECO:0000313" key="3">
    <source>
        <dbReference type="Proteomes" id="UP000499080"/>
    </source>
</evidence>
<feature type="transmembrane region" description="Helical" evidence="1">
    <location>
        <begin position="94"/>
        <end position="116"/>
    </location>
</feature>
<dbReference type="AlphaFoldDB" id="A0A4Y2G131"/>
<evidence type="ECO:0000256" key="1">
    <source>
        <dbReference type="SAM" id="Phobius"/>
    </source>
</evidence>
<keyword evidence="3" id="KW-1185">Reference proteome</keyword>
<keyword evidence="1" id="KW-0812">Transmembrane</keyword>
<name>A0A4Y2G131_ARAVE</name>
<dbReference type="EMBL" id="BGPR01001105">
    <property type="protein sequence ID" value="GBM45614.1"/>
    <property type="molecule type" value="Genomic_DNA"/>
</dbReference>
<accession>A0A4Y2G131</accession>
<feature type="transmembrane region" description="Helical" evidence="1">
    <location>
        <begin position="67"/>
        <end position="88"/>
    </location>
</feature>
<proteinExistence type="predicted"/>
<gene>
    <name evidence="2" type="ORF">AVEN_86550_1</name>
</gene>
<feature type="transmembrane region" description="Helical" evidence="1">
    <location>
        <begin position="295"/>
        <end position="317"/>
    </location>
</feature>
<feature type="transmembrane region" description="Helical" evidence="1">
    <location>
        <begin position="137"/>
        <end position="162"/>
    </location>
</feature>
<evidence type="ECO:0000313" key="2">
    <source>
        <dbReference type="EMBL" id="GBM45614.1"/>
    </source>
</evidence>
<evidence type="ECO:0008006" key="4">
    <source>
        <dbReference type="Google" id="ProtNLM"/>
    </source>
</evidence>
<dbReference type="OrthoDB" id="6433165at2759"/>
<feature type="transmembrane region" description="Helical" evidence="1">
    <location>
        <begin position="373"/>
        <end position="390"/>
    </location>
</feature>
<keyword evidence="1" id="KW-0472">Membrane</keyword>
<keyword evidence="1" id="KW-1133">Transmembrane helix</keyword>
<comment type="caution">
    <text evidence="2">The sequence shown here is derived from an EMBL/GenBank/DDBJ whole genome shotgun (WGS) entry which is preliminary data.</text>
</comment>
<reference evidence="2 3" key="1">
    <citation type="journal article" date="2019" name="Sci. Rep.">
        <title>Orb-weaving spider Araneus ventricosus genome elucidates the spidroin gene catalogue.</title>
        <authorList>
            <person name="Kono N."/>
            <person name="Nakamura H."/>
            <person name="Ohtoshi R."/>
            <person name="Moran D.A.P."/>
            <person name="Shinohara A."/>
            <person name="Yoshida Y."/>
            <person name="Fujiwara M."/>
            <person name="Mori M."/>
            <person name="Tomita M."/>
            <person name="Arakawa K."/>
        </authorList>
    </citation>
    <scope>NUCLEOTIDE SEQUENCE [LARGE SCALE GENOMIC DNA]</scope>
</reference>
<protein>
    <recommendedName>
        <fullName evidence="4">Gustatory receptor</fullName>
    </recommendedName>
</protein>
<organism evidence="2 3">
    <name type="scientific">Araneus ventricosus</name>
    <name type="common">Orbweaver spider</name>
    <name type="synonym">Epeira ventricosa</name>
    <dbReference type="NCBI Taxonomy" id="182803"/>
    <lineage>
        <taxon>Eukaryota</taxon>
        <taxon>Metazoa</taxon>
        <taxon>Ecdysozoa</taxon>
        <taxon>Arthropoda</taxon>
        <taxon>Chelicerata</taxon>
        <taxon>Arachnida</taxon>
        <taxon>Araneae</taxon>
        <taxon>Araneomorphae</taxon>
        <taxon>Entelegynae</taxon>
        <taxon>Araneoidea</taxon>
        <taxon>Araneidae</taxon>
        <taxon>Araneus</taxon>
    </lineage>
</organism>